<dbReference type="InterPro" id="IPR017853">
    <property type="entry name" value="GH"/>
</dbReference>
<evidence type="ECO:0000256" key="1">
    <source>
        <dbReference type="ARBA" id="ARBA00001255"/>
    </source>
</evidence>
<feature type="domain" description="Glycoside-hydrolase family GH114 TIM-barrel" evidence="5">
    <location>
        <begin position="54"/>
        <end position="287"/>
    </location>
</feature>
<evidence type="ECO:0000259" key="5">
    <source>
        <dbReference type="Pfam" id="PF03537"/>
    </source>
</evidence>
<dbReference type="PANTHER" id="PTHR35273:SF2">
    <property type="entry name" value="ALPHA-GALACTOSIDASE"/>
    <property type="match status" value="1"/>
</dbReference>
<evidence type="ECO:0000313" key="6">
    <source>
        <dbReference type="EMBL" id="KAK0615099.1"/>
    </source>
</evidence>
<reference evidence="6" key="1">
    <citation type="submission" date="2023-06" db="EMBL/GenBank/DDBJ databases">
        <title>Genome-scale phylogeny and comparative genomics of the fungal order Sordariales.</title>
        <authorList>
            <consortium name="Lawrence Berkeley National Laboratory"/>
            <person name="Hensen N."/>
            <person name="Bonometti L."/>
            <person name="Westerberg I."/>
            <person name="Brannstrom I.O."/>
            <person name="Guillou S."/>
            <person name="Cros-Aarteil S."/>
            <person name="Calhoun S."/>
            <person name="Haridas S."/>
            <person name="Kuo A."/>
            <person name="Mondo S."/>
            <person name="Pangilinan J."/>
            <person name="Riley R."/>
            <person name="LaButti K."/>
            <person name="Andreopoulos B."/>
            <person name="Lipzen A."/>
            <person name="Chen C."/>
            <person name="Yanf M."/>
            <person name="Daum C."/>
            <person name="Ng V."/>
            <person name="Clum A."/>
            <person name="Steindorff A."/>
            <person name="Ohm R."/>
            <person name="Martin F."/>
            <person name="Silar P."/>
            <person name="Natvig D."/>
            <person name="Lalanne C."/>
            <person name="Gautier V."/>
            <person name="Ament-velasquez S.L."/>
            <person name="Kruys A."/>
            <person name="Hutchinson M.I."/>
            <person name="Powell A.J."/>
            <person name="Barry K."/>
            <person name="Miller A.N."/>
            <person name="Grigoriev I.V."/>
            <person name="Debuchy R."/>
            <person name="Gladieux P."/>
            <person name="Thoren M.H."/>
            <person name="Johannesson H."/>
        </authorList>
    </citation>
    <scope>NUCLEOTIDE SEQUENCE</scope>
    <source>
        <strain evidence="6">SMH3391-2</strain>
    </source>
</reference>
<keyword evidence="4" id="KW-0732">Signal</keyword>
<dbReference type="EC" id="3.2.1.22" evidence="2"/>
<comment type="catalytic activity">
    <reaction evidence="1">
        <text>Hydrolysis of terminal, non-reducing alpha-D-galactose residues in alpha-D-galactosides, including galactose oligosaccharides, galactomannans and galactolipids.</text>
        <dbReference type="EC" id="3.2.1.22"/>
    </reaction>
</comment>
<accession>A0AA39WGQ9</accession>
<feature type="compositionally biased region" description="Low complexity" evidence="3">
    <location>
        <begin position="27"/>
        <end position="45"/>
    </location>
</feature>
<dbReference type="InterPro" id="IPR004352">
    <property type="entry name" value="GH114_TIM-barrel"/>
</dbReference>
<dbReference type="SUPFAM" id="SSF51445">
    <property type="entry name" value="(Trans)glycosidases"/>
    <property type="match status" value="1"/>
</dbReference>
<gene>
    <name evidence="6" type="ORF">B0T17DRAFT_510906</name>
</gene>
<protein>
    <recommendedName>
        <fullName evidence="2">alpha-galactosidase</fullName>
        <ecNumber evidence="2">3.2.1.22</ecNumber>
    </recommendedName>
</protein>
<feature type="region of interest" description="Disordered" evidence="3">
    <location>
        <begin position="21"/>
        <end position="49"/>
    </location>
</feature>
<keyword evidence="7" id="KW-1185">Reference proteome</keyword>
<evidence type="ECO:0000313" key="7">
    <source>
        <dbReference type="Proteomes" id="UP001174934"/>
    </source>
</evidence>
<dbReference type="AlphaFoldDB" id="A0AA39WGQ9"/>
<dbReference type="Proteomes" id="UP001174934">
    <property type="component" value="Unassembled WGS sequence"/>
</dbReference>
<feature type="signal peptide" evidence="4">
    <location>
        <begin position="1"/>
        <end position="17"/>
    </location>
</feature>
<feature type="chain" id="PRO_5041411614" description="alpha-galactosidase" evidence="4">
    <location>
        <begin position="18"/>
        <end position="303"/>
    </location>
</feature>
<evidence type="ECO:0000256" key="2">
    <source>
        <dbReference type="ARBA" id="ARBA00012755"/>
    </source>
</evidence>
<dbReference type="Pfam" id="PF03537">
    <property type="entry name" value="Glyco_hydro_114"/>
    <property type="match status" value="1"/>
</dbReference>
<sequence>MVVLILALALGLGLGLGLRHPQGGGESPPTSSPSSTSTPLSPPTSVWKPTSGLSWQIDLTDTLDIDKNDPVVTPNVDVFDIDMFLHQNNSVVESLHKLGKRVVCYFSAGSYEPYRPDSYKFDKADFGDALDGWPDEHWLNISSPSVRAIMASRIEIAHKMGCDAIDPDNVDGYQNDNGLDLTSVEAIDFMTFLAKKAGGLKLAIGLKNAGDIVTDVLPLVQFAVNEQCAQYESCDTFSAFIKANKPVFHIEYPSDAPTISATESRSACSAPGTSKFSTVLKTMDLTGWVEYCDGHTASTDVVS</sequence>
<dbReference type="GO" id="GO:0004557">
    <property type="term" value="F:alpha-galactosidase activity"/>
    <property type="evidence" value="ECO:0007669"/>
    <property type="project" value="UniProtKB-EC"/>
</dbReference>
<organism evidence="6 7">
    <name type="scientific">Bombardia bombarda</name>
    <dbReference type="NCBI Taxonomy" id="252184"/>
    <lineage>
        <taxon>Eukaryota</taxon>
        <taxon>Fungi</taxon>
        <taxon>Dikarya</taxon>
        <taxon>Ascomycota</taxon>
        <taxon>Pezizomycotina</taxon>
        <taxon>Sordariomycetes</taxon>
        <taxon>Sordariomycetidae</taxon>
        <taxon>Sordariales</taxon>
        <taxon>Lasiosphaeriaceae</taxon>
        <taxon>Bombardia</taxon>
    </lineage>
</organism>
<dbReference type="PANTHER" id="PTHR35273">
    <property type="entry name" value="ALPHA-1,4 POLYGALACTOSAMINIDASE, PUTATIVE (AFU_ORTHOLOGUE AFUA_3G07890)-RELATED"/>
    <property type="match status" value="1"/>
</dbReference>
<proteinExistence type="predicted"/>
<evidence type="ECO:0000256" key="3">
    <source>
        <dbReference type="SAM" id="MobiDB-lite"/>
    </source>
</evidence>
<name>A0AA39WGQ9_9PEZI</name>
<dbReference type="InterPro" id="IPR013785">
    <property type="entry name" value="Aldolase_TIM"/>
</dbReference>
<dbReference type="Gene3D" id="3.20.20.70">
    <property type="entry name" value="Aldolase class I"/>
    <property type="match status" value="1"/>
</dbReference>
<keyword evidence="6" id="KW-0378">Hydrolase</keyword>
<dbReference type="EMBL" id="JAULSR010000007">
    <property type="protein sequence ID" value="KAK0615099.1"/>
    <property type="molecule type" value="Genomic_DNA"/>
</dbReference>
<evidence type="ECO:0000256" key="4">
    <source>
        <dbReference type="SAM" id="SignalP"/>
    </source>
</evidence>
<comment type="caution">
    <text evidence="6">The sequence shown here is derived from an EMBL/GenBank/DDBJ whole genome shotgun (WGS) entry which is preliminary data.</text>
</comment>